<dbReference type="SUPFAM" id="SSF103473">
    <property type="entry name" value="MFS general substrate transporter"/>
    <property type="match status" value="1"/>
</dbReference>
<feature type="transmembrane region" description="Helical" evidence="6">
    <location>
        <begin position="101"/>
        <end position="126"/>
    </location>
</feature>
<keyword evidence="4 6" id="KW-1133">Transmembrane helix</keyword>
<dbReference type="Gene3D" id="1.20.1250.20">
    <property type="entry name" value="MFS general substrate transporter like domains"/>
    <property type="match status" value="1"/>
</dbReference>
<dbReference type="RefSeq" id="WP_014678458.1">
    <property type="nucleotide sequence ID" value="NC_017770.1"/>
</dbReference>
<reference evidence="7" key="1">
    <citation type="submission" date="2012-02" db="EMBL/GenBank/DDBJ databases">
        <title>The complete genome of Solitalea canadensis DSM 3403.</title>
        <authorList>
            <consortium name="US DOE Joint Genome Institute (JGI-PGF)"/>
            <person name="Lucas S."/>
            <person name="Copeland A."/>
            <person name="Lapidus A."/>
            <person name="Glavina del Rio T."/>
            <person name="Dalin E."/>
            <person name="Tice H."/>
            <person name="Bruce D."/>
            <person name="Goodwin L."/>
            <person name="Pitluck S."/>
            <person name="Peters L."/>
            <person name="Ovchinnikova G."/>
            <person name="Lu M."/>
            <person name="Kyrpides N."/>
            <person name="Mavromatis K."/>
            <person name="Ivanova N."/>
            <person name="Brettin T."/>
            <person name="Detter J.C."/>
            <person name="Han C."/>
            <person name="Larimer F."/>
            <person name="Land M."/>
            <person name="Hauser L."/>
            <person name="Markowitz V."/>
            <person name="Cheng J.-F."/>
            <person name="Hugenholtz P."/>
            <person name="Woyke T."/>
            <person name="Wu D."/>
            <person name="Spring S."/>
            <person name="Schroeder M."/>
            <person name="Kopitz M."/>
            <person name="Brambilla E."/>
            <person name="Klenk H.-P."/>
            <person name="Eisen J.A."/>
        </authorList>
    </citation>
    <scope>NUCLEOTIDE SEQUENCE</scope>
    <source>
        <strain evidence="7">DSM 3403</strain>
    </source>
</reference>
<dbReference type="InterPro" id="IPR036259">
    <property type="entry name" value="MFS_trans_sf"/>
</dbReference>
<feature type="transmembrane region" description="Helical" evidence="6">
    <location>
        <begin position="46"/>
        <end position="65"/>
    </location>
</feature>
<feature type="transmembrane region" description="Helical" evidence="6">
    <location>
        <begin position="165"/>
        <end position="185"/>
    </location>
</feature>
<dbReference type="PANTHER" id="PTHR42718">
    <property type="entry name" value="MAJOR FACILITATOR SUPERFAMILY MULTIDRUG TRANSPORTER MFSC"/>
    <property type="match status" value="1"/>
</dbReference>
<gene>
    <name evidence="7" type="ordered locus">Solca_0073</name>
</gene>
<evidence type="ECO:0000256" key="2">
    <source>
        <dbReference type="ARBA" id="ARBA00022448"/>
    </source>
</evidence>
<accession>H8KT47</accession>
<feature type="transmembrane region" description="Helical" evidence="6">
    <location>
        <begin position="262"/>
        <end position="280"/>
    </location>
</feature>
<dbReference type="eggNOG" id="COG2814">
    <property type="taxonomic scope" value="Bacteria"/>
</dbReference>
<protein>
    <recommendedName>
        <fullName evidence="9">MFS transporter</fullName>
    </recommendedName>
</protein>
<evidence type="ECO:0000256" key="1">
    <source>
        <dbReference type="ARBA" id="ARBA00004141"/>
    </source>
</evidence>
<dbReference type="KEGG" id="scn:Solca_0073"/>
<feature type="transmembrane region" description="Helical" evidence="6">
    <location>
        <begin position="12"/>
        <end position="31"/>
    </location>
</feature>
<feature type="transmembrane region" description="Helical" evidence="6">
    <location>
        <begin position="77"/>
        <end position="95"/>
    </location>
</feature>
<evidence type="ECO:0000256" key="4">
    <source>
        <dbReference type="ARBA" id="ARBA00022989"/>
    </source>
</evidence>
<evidence type="ECO:0000256" key="3">
    <source>
        <dbReference type="ARBA" id="ARBA00022692"/>
    </source>
</evidence>
<keyword evidence="2" id="KW-0813">Transport</keyword>
<dbReference type="InterPro" id="IPR011701">
    <property type="entry name" value="MFS"/>
</dbReference>
<feature type="transmembrane region" description="Helical" evidence="6">
    <location>
        <begin position="197"/>
        <end position="218"/>
    </location>
</feature>
<feature type="transmembrane region" description="Helical" evidence="6">
    <location>
        <begin position="230"/>
        <end position="250"/>
    </location>
</feature>
<dbReference type="HOGENOM" id="CLU_522628_0_0_10"/>
<dbReference type="GO" id="GO:0022857">
    <property type="term" value="F:transmembrane transporter activity"/>
    <property type="evidence" value="ECO:0007669"/>
    <property type="project" value="InterPro"/>
</dbReference>
<sequence>MRWRKAELLKVTGLYLLIIPFLNALNATGYVNSQLQGHFGASSVEFMYMNFVPLFVIVAGLPLALELSKKFPLKSMMLLITIISILMNTCSAYAPDVFWFIFFRSILAFFTIFGIVAAIIPIVLYYNPTLNMAVMYGIIQFIIQGSSNLYKFLGAHFSGIYDWRTSLLMLNINFFLCILLTFVFIRKDIVLGKQPFRFDFTGWILLILFLIPILFLTAEGQNREWFSDSKIRMAAATLMIMTGIYIFYALNKVNPIIDFKVYAYKNVVLGTLFFFLIGVANGTGSVVMGYMAGILGFDEFYIAHTHLYILVGLVISIPICTYMMYHKVYLNVAAILGFLAFSLYHLLMYFRFYPGIGEQDFILPFIMKGIGIGFLYLLSALYISENVPKPLSTSRMMSGIIARIVFATILGGAVLSTIIANTTTLHKTGIGQQITTGNDAAAQKHKNTKNYYLSEGSKPTEADKMADNPLQSEITKPATMLTYKDIYLVMAVMSFLPILLILLLRIGRRPLQRIEVEPLPL</sequence>
<evidence type="ECO:0000256" key="5">
    <source>
        <dbReference type="ARBA" id="ARBA00023136"/>
    </source>
</evidence>
<feature type="transmembrane region" description="Helical" evidence="6">
    <location>
        <begin position="300"/>
        <end position="321"/>
    </location>
</feature>
<dbReference type="OrthoDB" id="1404010at2"/>
<feature type="transmembrane region" description="Helical" evidence="6">
    <location>
        <begin position="486"/>
        <end position="504"/>
    </location>
</feature>
<keyword evidence="3 6" id="KW-0812">Transmembrane</keyword>
<feature type="transmembrane region" description="Helical" evidence="6">
    <location>
        <begin position="396"/>
        <end position="419"/>
    </location>
</feature>
<keyword evidence="8" id="KW-1185">Reference proteome</keyword>
<evidence type="ECO:0008006" key="9">
    <source>
        <dbReference type="Google" id="ProtNLM"/>
    </source>
</evidence>
<dbReference type="EMBL" id="CP003349">
    <property type="protein sequence ID" value="AFD05230.1"/>
    <property type="molecule type" value="Genomic_DNA"/>
</dbReference>
<dbReference type="Proteomes" id="UP000007590">
    <property type="component" value="Chromosome"/>
</dbReference>
<dbReference type="STRING" id="929556.Solca_0073"/>
<dbReference type="AlphaFoldDB" id="H8KT47"/>
<name>H8KT47_SOLCM</name>
<feature type="transmembrane region" description="Helical" evidence="6">
    <location>
        <begin position="133"/>
        <end position="153"/>
    </location>
</feature>
<dbReference type="Pfam" id="PF07690">
    <property type="entry name" value="MFS_1"/>
    <property type="match status" value="1"/>
</dbReference>
<dbReference type="PANTHER" id="PTHR42718:SF9">
    <property type="entry name" value="MAJOR FACILITATOR SUPERFAMILY MULTIDRUG TRANSPORTER MFSC"/>
    <property type="match status" value="1"/>
</dbReference>
<dbReference type="GO" id="GO:0016020">
    <property type="term" value="C:membrane"/>
    <property type="evidence" value="ECO:0007669"/>
    <property type="project" value="UniProtKB-SubCell"/>
</dbReference>
<evidence type="ECO:0000313" key="7">
    <source>
        <dbReference type="EMBL" id="AFD05230.1"/>
    </source>
</evidence>
<feature type="transmembrane region" description="Helical" evidence="6">
    <location>
        <begin position="362"/>
        <end position="384"/>
    </location>
</feature>
<keyword evidence="5 6" id="KW-0472">Membrane</keyword>
<organism evidence="7 8">
    <name type="scientific">Solitalea canadensis (strain ATCC 29591 / DSM 3403 / JCM 21819 / LMG 8368 / NBRC 15130 / NCIMB 12057 / USAM 9D)</name>
    <name type="common">Flexibacter canadensis</name>
    <dbReference type="NCBI Taxonomy" id="929556"/>
    <lineage>
        <taxon>Bacteria</taxon>
        <taxon>Pseudomonadati</taxon>
        <taxon>Bacteroidota</taxon>
        <taxon>Sphingobacteriia</taxon>
        <taxon>Sphingobacteriales</taxon>
        <taxon>Sphingobacteriaceae</taxon>
        <taxon>Solitalea</taxon>
    </lineage>
</organism>
<comment type="subcellular location">
    <subcellularLocation>
        <location evidence="1">Membrane</location>
        <topology evidence="1">Multi-pass membrane protein</topology>
    </subcellularLocation>
</comment>
<feature type="transmembrane region" description="Helical" evidence="6">
    <location>
        <begin position="328"/>
        <end position="350"/>
    </location>
</feature>
<proteinExistence type="predicted"/>
<evidence type="ECO:0000313" key="8">
    <source>
        <dbReference type="Proteomes" id="UP000007590"/>
    </source>
</evidence>
<evidence type="ECO:0000256" key="6">
    <source>
        <dbReference type="SAM" id="Phobius"/>
    </source>
</evidence>